<evidence type="ECO:0000313" key="4">
    <source>
        <dbReference type="Proteomes" id="UP000012062"/>
    </source>
</evidence>
<protein>
    <recommendedName>
        <fullName evidence="5">Transmembrane protein</fullName>
    </recommendedName>
</protein>
<feature type="region of interest" description="Disordered" evidence="1">
    <location>
        <begin position="1"/>
        <end position="23"/>
    </location>
</feature>
<dbReference type="RefSeq" id="WP_008872528.1">
    <property type="nucleotide sequence ID" value="NZ_CAUM01000011.1"/>
</dbReference>
<sequence>MPDSQPVASPVTNPPASAKAPRKLSQAVVIVHGMGEQRPMDTLRAFAQAVWSHDPARAPFYAHVADPADPLGEKINQSWITPDSRTNSHELRRITTPYDVDGRRTDFYELYWADITQGTTRGRLAAWVTNLLWRKPADIPRDARGLYVVTFLAVIAVLAASFALAASAWQGYISWATGMVVTILASLVIWAVDRFGLPYFGDVAAYVRAEAATVEKRALVRERGLTLLKQLMTDDSYDRIVLVSHSLGSVIAYDLLQILWADFRPRKLEAARDKARLKAIRAIDKATLKADGSAWPDRLDDLSGFRRDQWELYRQLRIRSADHPMPWKISDFVTLGSPLTHSEFLVTYNLAEFRRGIAERLFSACPPVGEGATGTMLYEEGHSPSGKRQRAVHHGAVFAATRWTNIFDRGNGWLTGDPISGPMAENFGPGVESIQVELRGLRGRVFTHTLYWSLKATGVEVAAPAGTPPRSHLAVLRDAVDLGRKLEASQAVSMTSPQA</sequence>
<dbReference type="OrthoDB" id="4058760at2"/>
<evidence type="ECO:0008006" key="5">
    <source>
        <dbReference type="Google" id="ProtNLM"/>
    </source>
</evidence>
<comment type="caution">
    <text evidence="3">The sequence shown here is derived from an EMBL/GenBank/DDBJ whole genome shotgun (WGS) entry which is preliminary data.</text>
</comment>
<evidence type="ECO:0000313" key="3">
    <source>
        <dbReference type="EMBL" id="CCV03539.1"/>
    </source>
</evidence>
<dbReference type="InterPro" id="IPR029058">
    <property type="entry name" value="AB_hydrolase_fold"/>
</dbReference>
<feature type="transmembrane region" description="Helical" evidence="2">
    <location>
        <begin position="172"/>
        <end position="192"/>
    </location>
</feature>
<evidence type="ECO:0000256" key="1">
    <source>
        <dbReference type="SAM" id="MobiDB-lite"/>
    </source>
</evidence>
<dbReference type="AlphaFoldDB" id="M5EG18"/>
<dbReference type="eggNOG" id="ENOG50302ZX">
    <property type="taxonomic scope" value="Bacteria"/>
</dbReference>
<keyword evidence="2" id="KW-1133">Transmembrane helix</keyword>
<gene>
    <name evidence="3" type="ORF">MESS2_1080041</name>
</gene>
<keyword evidence="4" id="KW-1185">Reference proteome</keyword>
<keyword evidence="2" id="KW-0472">Membrane</keyword>
<dbReference type="SUPFAM" id="SSF53474">
    <property type="entry name" value="alpha/beta-Hydrolases"/>
    <property type="match status" value="1"/>
</dbReference>
<name>M5EG18_9HYPH</name>
<organism evidence="3 4">
    <name type="scientific">Mesorhizobium metallidurans STM 2683</name>
    <dbReference type="NCBI Taxonomy" id="1297569"/>
    <lineage>
        <taxon>Bacteria</taxon>
        <taxon>Pseudomonadati</taxon>
        <taxon>Pseudomonadota</taxon>
        <taxon>Alphaproteobacteria</taxon>
        <taxon>Hyphomicrobiales</taxon>
        <taxon>Phyllobacteriaceae</taxon>
        <taxon>Mesorhizobium</taxon>
    </lineage>
</organism>
<dbReference type="EMBL" id="CAUM01000011">
    <property type="protein sequence ID" value="CCV03539.1"/>
    <property type="molecule type" value="Genomic_DNA"/>
</dbReference>
<accession>M5EG18</accession>
<keyword evidence="2" id="KW-0812">Transmembrane</keyword>
<proteinExistence type="predicted"/>
<reference evidence="3 4" key="1">
    <citation type="submission" date="2013-02" db="EMBL/GenBank/DDBJ databases">
        <authorList>
            <person name="Genoscope - CEA"/>
        </authorList>
    </citation>
    <scope>NUCLEOTIDE SEQUENCE [LARGE SCALE GENOMIC DNA]</scope>
    <source>
        <strain evidence="3 4">STM 2683</strain>
    </source>
</reference>
<evidence type="ECO:0000256" key="2">
    <source>
        <dbReference type="SAM" id="Phobius"/>
    </source>
</evidence>
<dbReference type="Proteomes" id="UP000012062">
    <property type="component" value="Unassembled WGS sequence"/>
</dbReference>
<feature type="transmembrane region" description="Helical" evidence="2">
    <location>
        <begin position="145"/>
        <end position="166"/>
    </location>
</feature>
<feature type="compositionally biased region" description="Polar residues" evidence="1">
    <location>
        <begin position="1"/>
        <end position="15"/>
    </location>
</feature>